<evidence type="ECO:0000313" key="2">
    <source>
        <dbReference type="EMBL" id="VVW63250.1"/>
    </source>
</evidence>
<reference evidence="2" key="1">
    <citation type="submission" date="2019-09" db="EMBL/GenBank/DDBJ databases">
        <authorList>
            <person name="Zhang L."/>
        </authorList>
    </citation>
    <scope>NUCLEOTIDE SEQUENCE</scope>
</reference>
<organism evidence="2">
    <name type="scientific">Nymphaea colorata</name>
    <name type="common">pocket water lily</name>
    <dbReference type="NCBI Taxonomy" id="210225"/>
    <lineage>
        <taxon>Eukaryota</taxon>
        <taxon>Viridiplantae</taxon>
        <taxon>Streptophyta</taxon>
        <taxon>Embryophyta</taxon>
        <taxon>Tracheophyta</taxon>
        <taxon>Spermatophyta</taxon>
        <taxon>Magnoliopsida</taxon>
        <taxon>Nymphaeales</taxon>
        <taxon>Nymphaeaceae</taxon>
        <taxon>Nymphaea</taxon>
    </lineage>
</organism>
<protein>
    <submittedName>
        <fullName evidence="2">Uncharacterized protein</fullName>
    </submittedName>
</protein>
<dbReference type="EMBL" id="LR721786">
    <property type="protein sequence ID" value="VVW63250.1"/>
    <property type="molecule type" value="Genomic_DNA"/>
</dbReference>
<sequence length="106" mass="12352">MKTPQPAIKADPQPPFQTNTHTNYINQKQREEHIKKGICFTCDEKWERGHKCKCLQLFVADESDEEEQPSLDDDQHDHEESQVDSDLMIEIDGIYHSLTDPLDPMQ</sequence>
<accession>A0A5K1FK96</accession>
<dbReference type="Gramene" id="NC8G0280000.1">
    <property type="protein sequence ID" value="NC8G0280000.1:cds"/>
    <property type="gene ID" value="NC8G0280000"/>
</dbReference>
<feature type="region of interest" description="Disordered" evidence="1">
    <location>
        <begin position="63"/>
        <end position="85"/>
    </location>
</feature>
<evidence type="ECO:0000256" key="1">
    <source>
        <dbReference type="SAM" id="MobiDB-lite"/>
    </source>
</evidence>
<dbReference type="AlphaFoldDB" id="A0A5K1FK96"/>
<name>A0A5K1FK96_9MAGN</name>
<gene>
    <name evidence="2" type="ORF">NYM_LOCUS26102</name>
</gene>
<proteinExistence type="predicted"/>
<feature type="compositionally biased region" description="Acidic residues" evidence="1">
    <location>
        <begin position="63"/>
        <end position="72"/>
    </location>
</feature>
<feature type="region of interest" description="Disordered" evidence="1">
    <location>
        <begin position="1"/>
        <end position="20"/>
    </location>
</feature>